<sequence length="436" mass="50715">MKYKNSLFNIYLEKEEYIKKNKPGYISVYNTMSLQFADIPTNCDYDKPPKYLIDNGFIVPNEMDEANEYKKMQTEAITNDFQKKVIITVCTTFMCNYHCAYCFQEGCQGIDIDAETVSSMIRYLKNEIDRNKNLKHLHILWFGGEPLLRFDVIKEISNIIIPYCENKGVKYTSNIVTNGYFMTKDISNELNKLKVSSAQISFDGMESTYNSLRKPPKDAFIRVINNIKESSIPIRIRLNVTREAQDEIFELVKDLNNRGILRDKKNYLYLHRVLEYTNDKRYGFTDGEWLKYREKMKKYLDYLHADEYFGLGRIITTCEIMPKRNITLGADGYLYRCRNHVRSSQYAVGKIADGIDANNIIEKSYITSTMDSNCSNCSILPFCGGGGCRYEELLWGKPCTYKKALFRQNLEFAIKNHESANKIKYHSSLLPSKALK</sequence>
<dbReference type="InterPro" id="IPR013785">
    <property type="entry name" value="Aldolase_TIM"/>
</dbReference>
<dbReference type="InterPro" id="IPR058240">
    <property type="entry name" value="rSAM_sf"/>
</dbReference>
<dbReference type="SFLD" id="SFLDS00029">
    <property type="entry name" value="Radical_SAM"/>
    <property type="match status" value="1"/>
</dbReference>
<evidence type="ECO:0000256" key="6">
    <source>
        <dbReference type="ARBA" id="ARBA00023601"/>
    </source>
</evidence>
<dbReference type="PANTHER" id="PTHR43273">
    <property type="entry name" value="ANAEROBIC SULFATASE-MATURATING ENZYME HOMOLOG ASLB-RELATED"/>
    <property type="match status" value="1"/>
</dbReference>
<dbReference type="GO" id="GO:0051536">
    <property type="term" value="F:iron-sulfur cluster binding"/>
    <property type="evidence" value="ECO:0007669"/>
    <property type="project" value="UniProtKB-KW"/>
</dbReference>
<keyword evidence="3" id="KW-0479">Metal-binding</keyword>
<dbReference type="InterPro" id="IPR023885">
    <property type="entry name" value="4Fe4S-binding_SPASM_dom"/>
</dbReference>
<comment type="cofactor">
    <cofactor evidence="1">
        <name>[4Fe-4S] cluster</name>
        <dbReference type="ChEBI" id="CHEBI:49883"/>
    </cofactor>
</comment>
<dbReference type="SFLD" id="SFLDG01067">
    <property type="entry name" value="SPASM/twitch_domain_containing"/>
    <property type="match status" value="1"/>
</dbReference>
<evidence type="ECO:0000256" key="3">
    <source>
        <dbReference type="ARBA" id="ARBA00022723"/>
    </source>
</evidence>
<dbReference type="CDD" id="cd01335">
    <property type="entry name" value="Radical_SAM"/>
    <property type="match status" value="1"/>
</dbReference>
<reference evidence="8" key="1">
    <citation type="submission" date="2019-04" db="EMBL/GenBank/DDBJ databases">
        <title>Evolution of Biomass-Degrading Anaerobic Consortia Revealed by Metagenomics.</title>
        <authorList>
            <person name="Peng X."/>
        </authorList>
    </citation>
    <scope>NUCLEOTIDE SEQUENCE</scope>
    <source>
        <strain evidence="8">SIG311</strain>
    </source>
</reference>
<evidence type="ECO:0000256" key="5">
    <source>
        <dbReference type="ARBA" id="ARBA00023014"/>
    </source>
</evidence>
<evidence type="ECO:0000256" key="4">
    <source>
        <dbReference type="ARBA" id="ARBA00023004"/>
    </source>
</evidence>
<dbReference type="NCBIfam" id="TIGR04085">
    <property type="entry name" value="rSAM_more_4Fe4S"/>
    <property type="match status" value="1"/>
</dbReference>
<name>A0A927UFX2_9FIRM</name>
<keyword evidence="4" id="KW-0408">Iron</keyword>
<dbReference type="GO" id="GO:0046872">
    <property type="term" value="F:metal ion binding"/>
    <property type="evidence" value="ECO:0007669"/>
    <property type="project" value="UniProtKB-KW"/>
</dbReference>
<dbReference type="Gene3D" id="3.20.20.70">
    <property type="entry name" value="Aldolase class I"/>
    <property type="match status" value="1"/>
</dbReference>
<evidence type="ECO:0000256" key="1">
    <source>
        <dbReference type="ARBA" id="ARBA00001966"/>
    </source>
</evidence>
<dbReference type="PROSITE" id="PS51918">
    <property type="entry name" value="RADICAL_SAM"/>
    <property type="match status" value="1"/>
</dbReference>
<evidence type="ECO:0000313" key="8">
    <source>
        <dbReference type="EMBL" id="MBE5921087.1"/>
    </source>
</evidence>
<keyword evidence="2" id="KW-0949">S-adenosyl-L-methionine</keyword>
<comment type="similarity">
    <text evidence="6">Belongs to the radical SAM superfamily. Anaerobic sulfatase-maturating enzyme family.</text>
</comment>
<dbReference type="AlphaFoldDB" id="A0A927UFX2"/>
<comment type="caution">
    <text evidence="8">The sequence shown here is derived from an EMBL/GenBank/DDBJ whole genome shotgun (WGS) entry which is preliminary data.</text>
</comment>
<keyword evidence="5" id="KW-0411">Iron-sulfur</keyword>
<organism evidence="8 9">
    <name type="scientific">Pseudobutyrivibrio ruminis</name>
    <dbReference type="NCBI Taxonomy" id="46206"/>
    <lineage>
        <taxon>Bacteria</taxon>
        <taxon>Bacillati</taxon>
        <taxon>Bacillota</taxon>
        <taxon>Clostridia</taxon>
        <taxon>Lachnospirales</taxon>
        <taxon>Lachnospiraceae</taxon>
        <taxon>Pseudobutyrivibrio</taxon>
    </lineage>
</organism>
<dbReference type="InterPro" id="IPR007197">
    <property type="entry name" value="rSAM"/>
</dbReference>
<dbReference type="Proteomes" id="UP000766246">
    <property type="component" value="Unassembled WGS sequence"/>
</dbReference>
<evidence type="ECO:0000313" key="9">
    <source>
        <dbReference type="Proteomes" id="UP000766246"/>
    </source>
</evidence>
<dbReference type="InterPro" id="IPR023867">
    <property type="entry name" value="Sulphatase_maturase_rSAM"/>
</dbReference>
<proteinExistence type="inferred from homology"/>
<feature type="domain" description="Radical SAM core" evidence="7">
    <location>
        <begin position="79"/>
        <end position="311"/>
    </location>
</feature>
<dbReference type="SUPFAM" id="SSF102114">
    <property type="entry name" value="Radical SAM enzymes"/>
    <property type="match status" value="1"/>
</dbReference>
<dbReference type="EMBL" id="SVER01000085">
    <property type="protein sequence ID" value="MBE5921087.1"/>
    <property type="molecule type" value="Genomic_DNA"/>
</dbReference>
<accession>A0A927UFX2</accession>
<dbReference type="Pfam" id="PF04055">
    <property type="entry name" value="Radical_SAM"/>
    <property type="match status" value="1"/>
</dbReference>
<dbReference type="PANTHER" id="PTHR43273:SF3">
    <property type="entry name" value="ANAEROBIC SULFATASE-MATURATING ENZYME HOMOLOG ASLB-RELATED"/>
    <property type="match status" value="1"/>
</dbReference>
<protein>
    <submittedName>
        <fullName evidence="8">SPASM domain-containing protein</fullName>
    </submittedName>
</protein>
<dbReference type="GO" id="GO:0016491">
    <property type="term" value="F:oxidoreductase activity"/>
    <property type="evidence" value="ECO:0007669"/>
    <property type="project" value="InterPro"/>
</dbReference>
<gene>
    <name evidence="8" type="ORF">E7272_14830</name>
</gene>
<evidence type="ECO:0000259" key="7">
    <source>
        <dbReference type="PROSITE" id="PS51918"/>
    </source>
</evidence>
<evidence type="ECO:0000256" key="2">
    <source>
        <dbReference type="ARBA" id="ARBA00022691"/>
    </source>
</evidence>